<feature type="compositionally biased region" description="Pro residues" evidence="1">
    <location>
        <begin position="28"/>
        <end position="42"/>
    </location>
</feature>
<feature type="transmembrane region" description="Helical" evidence="2">
    <location>
        <begin position="101"/>
        <end position="121"/>
    </location>
</feature>
<keyword evidence="2" id="KW-0812">Transmembrane</keyword>
<dbReference type="Proteomes" id="UP001446871">
    <property type="component" value="Unassembled WGS sequence"/>
</dbReference>
<protein>
    <submittedName>
        <fullName evidence="3">Uncharacterized protein</fullName>
    </submittedName>
</protein>
<proteinExistence type="predicted"/>
<feature type="transmembrane region" description="Helical" evidence="2">
    <location>
        <begin position="205"/>
        <end position="225"/>
    </location>
</feature>
<keyword evidence="2" id="KW-1133">Transmembrane helix</keyword>
<evidence type="ECO:0000313" key="4">
    <source>
        <dbReference type="Proteomes" id="UP001446871"/>
    </source>
</evidence>
<evidence type="ECO:0000313" key="3">
    <source>
        <dbReference type="EMBL" id="KAK8078461.1"/>
    </source>
</evidence>
<evidence type="ECO:0000256" key="1">
    <source>
        <dbReference type="SAM" id="MobiDB-lite"/>
    </source>
</evidence>
<evidence type="ECO:0000256" key="2">
    <source>
        <dbReference type="SAM" id="Phobius"/>
    </source>
</evidence>
<organism evidence="3 4">
    <name type="scientific">Apiospora saccharicola</name>
    <dbReference type="NCBI Taxonomy" id="335842"/>
    <lineage>
        <taxon>Eukaryota</taxon>
        <taxon>Fungi</taxon>
        <taxon>Dikarya</taxon>
        <taxon>Ascomycota</taxon>
        <taxon>Pezizomycotina</taxon>
        <taxon>Sordariomycetes</taxon>
        <taxon>Xylariomycetidae</taxon>
        <taxon>Amphisphaeriales</taxon>
        <taxon>Apiosporaceae</taxon>
        <taxon>Apiospora</taxon>
    </lineage>
</organism>
<sequence>MDLEAIRAHEPPEEGCELRRIQPQSDPVLPPPLDPVPAPPSVQSPCSSTFTQSQTQGVRQRIRFSFGPLLNVHMYGFLERLRACWKFVRTEGKSRNCRETFLSVVTFLALLVAGVALWPSIDADIDGRGSKDLAEWEARDRHLSYCERHDWPSPSCDELRGKQLEPPPLSGGSGWKRLPARHWWTVRSQLHETEMAQANNVSSDMTLVLIGFPVCASLLICISIFRDRRFLSRRYRIWTLLRRLSNLPRRLLTVLMSQEQHENSYRNTYIPTDHILVEPTHRSNAVTSGAHLKQNQGPQRELRRRNLPRSNDETRSDLAGWKTPTLTGTGYVEIHDNQENVSVPSIDTSPTIFELFRPTSTGQYDHPYRCALPKVLDRLQANTVQYEVGNTCLSGDSPTTPSFDKEAQASIADVEMYYRPHCSVAAKLPVKDYFKSVTDLSERPLAIYIFRDAGNQLRRPRLRPSPFNIKVGSDLGLPMRDPGLQSFISPSSSELA</sequence>
<name>A0ABR1W4Q8_9PEZI</name>
<gene>
    <name evidence="3" type="ORF">PG996_004631</name>
</gene>
<keyword evidence="2" id="KW-0472">Membrane</keyword>
<feature type="region of interest" description="Disordered" evidence="1">
    <location>
        <begin position="285"/>
        <end position="322"/>
    </location>
</feature>
<comment type="caution">
    <text evidence="3">The sequence shown here is derived from an EMBL/GenBank/DDBJ whole genome shotgun (WGS) entry which is preliminary data.</text>
</comment>
<accession>A0ABR1W4Q8</accession>
<keyword evidence="4" id="KW-1185">Reference proteome</keyword>
<feature type="compositionally biased region" description="Polar residues" evidence="1">
    <location>
        <begin position="285"/>
        <end position="298"/>
    </location>
</feature>
<reference evidence="3 4" key="1">
    <citation type="submission" date="2023-01" db="EMBL/GenBank/DDBJ databases">
        <title>Analysis of 21 Apiospora genomes using comparative genomics revels a genus with tremendous synthesis potential of carbohydrate active enzymes and secondary metabolites.</title>
        <authorList>
            <person name="Sorensen T."/>
        </authorList>
    </citation>
    <scope>NUCLEOTIDE SEQUENCE [LARGE SCALE GENOMIC DNA]</scope>
    <source>
        <strain evidence="3 4">CBS 83171</strain>
    </source>
</reference>
<feature type="region of interest" description="Disordered" evidence="1">
    <location>
        <begin position="22"/>
        <end position="50"/>
    </location>
</feature>
<dbReference type="EMBL" id="JAQQWM010000002">
    <property type="protein sequence ID" value="KAK8078461.1"/>
    <property type="molecule type" value="Genomic_DNA"/>
</dbReference>